<evidence type="ECO:0000256" key="10">
    <source>
        <dbReference type="SAM" id="Phobius"/>
    </source>
</evidence>
<evidence type="ECO:0000256" key="7">
    <source>
        <dbReference type="ARBA" id="ARBA00022840"/>
    </source>
</evidence>
<dbReference type="PROSITE" id="PS50109">
    <property type="entry name" value="HIS_KIN"/>
    <property type="match status" value="1"/>
</dbReference>
<keyword evidence="10" id="KW-1133">Transmembrane helix</keyword>
<dbReference type="Gene3D" id="1.25.40.10">
    <property type="entry name" value="Tetratricopeptide repeat domain"/>
    <property type="match status" value="3"/>
</dbReference>
<dbReference type="InterPro" id="IPR011495">
    <property type="entry name" value="Sig_transdc_His_kin_sub2_dim/P"/>
</dbReference>
<dbReference type="SUPFAM" id="SSF55874">
    <property type="entry name" value="ATPase domain of HSP90 chaperone/DNA topoisomerase II/histidine kinase"/>
    <property type="match status" value="1"/>
</dbReference>
<dbReference type="InterPro" id="IPR036890">
    <property type="entry name" value="HATPase_C_sf"/>
</dbReference>
<dbReference type="EMBL" id="BMFD01000007">
    <property type="protein sequence ID" value="GGC43211.1"/>
    <property type="molecule type" value="Genomic_DNA"/>
</dbReference>
<feature type="domain" description="Histidine kinase" evidence="11">
    <location>
        <begin position="480"/>
        <end position="673"/>
    </location>
</feature>
<organism evidence="12 13">
    <name type="scientific">Belliella aquatica</name>
    <dbReference type="NCBI Taxonomy" id="1323734"/>
    <lineage>
        <taxon>Bacteria</taxon>
        <taxon>Pseudomonadati</taxon>
        <taxon>Bacteroidota</taxon>
        <taxon>Cytophagia</taxon>
        <taxon>Cytophagales</taxon>
        <taxon>Cyclobacteriaceae</taxon>
        <taxon>Belliella</taxon>
    </lineage>
</organism>
<dbReference type="Gene3D" id="3.30.450.20">
    <property type="entry name" value="PAS domain"/>
    <property type="match status" value="1"/>
</dbReference>
<evidence type="ECO:0000256" key="1">
    <source>
        <dbReference type="ARBA" id="ARBA00000085"/>
    </source>
</evidence>
<dbReference type="PANTHER" id="PTHR41523">
    <property type="entry name" value="TWO-COMPONENT SYSTEM SENSOR PROTEIN"/>
    <property type="match status" value="1"/>
</dbReference>
<protein>
    <recommendedName>
        <fullName evidence="2">histidine kinase</fullName>
        <ecNumber evidence="2">2.7.13.3</ecNumber>
    </recommendedName>
</protein>
<evidence type="ECO:0000256" key="6">
    <source>
        <dbReference type="ARBA" id="ARBA00022777"/>
    </source>
</evidence>
<keyword evidence="4" id="KW-0808">Transferase</keyword>
<feature type="repeat" description="TPR" evidence="8">
    <location>
        <begin position="310"/>
        <end position="343"/>
    </location>
</feature>
<comment type="catalytic activity">
    <reaction evidence="1">
        <text>ATP + protein L-histidine = ADP + protein N-phospho-L-histidine.</text>
        <dbReference type="EC" id="2.7.13.3"/>
    </reaction>
</comment>
<dbReference type="SMART" id="SM00028">
    <property type="entry name" value="TPR"/>
    <property type="match status" value="5"/>
</dbReference>
<dbReference type="InterPro" id="IPR003594">
    <property type="entry name" value="HATPase_dom"/>
</dbReference>
<evidence type="ECO:0000256" key="8">
    <source>
        <dbReference type="PROSITE-ProRule" id="PRU00339"/>
    </source>
</evidence>
<keyword evidence="5" id="KW-0547">Nucleotide-binding</keyword>
<dbReference type="Pfam" id="PF02518">
    <property type="entry name" value="HATPase_c"/>
    <property type="match status" value="1"/>
</dbReference>
<dbReference type="InterPro" id="IPR005467">
    <property type="entry name" value="His_kinase_dom"/>
</dbReference>
<name>A0ABQ1MRC3_9BACT</name>
<keyword evidence="13" id="KW-1185">Reference proteome</keyword>
<keyword evidence="8" id="KW-0802">TPR repeat</keyword>
<keyword evidence="3" id="KW-0597">Phosphoprotein</keyword>
<dbReference type="InterPro" id="IPR019734">
    <property type="entry name" value="TPR_rpt"/>
</dbReference>
<dbReference type="EC" id="2.7.13.3" evidence="2"/>
<evidence type="ECO:0000256" key="4">
    <source>
        <dbReference type="ARBA" id="ARBA00022679"/>
    </source>
</evidence>
<comment type="caution">
    <text evidence="12">The sequence shown here is derived from an EMBL/GenBank/DDBJ whole genome shotgun (WGS) entry which is preliminary data.</text>
</comment>
<dbReference type="SMART" id="SM00387">
    <property type="entry name" value="HATPase_c"/>
    <property type="match status" value="1"/>
</dbReference>
<evidence type="ECO:0000256" key="2">
    <source>
        <dbReference type="ARBA" id="ARBA00012438"/>
    </source>
</evidence>
<keyword evidence="7" id="KW-0067">ATP-binding</keyword>
<feature type="transmembrane region" description="Helical" evidence="10">
    <location>
        <begin position="429"/>
        <end position="448"/>
    </location>
</feature>
<dbReference type="SUPFAM" id="SSF48452">
    <property type="entry name" value="TPR-like"/>
    <property type="match status" value="3"/>
</dbReference>
<sequence>MDSLDPEFFNFFNQSIQSKEIKNLPAISAALYKGLGVLEFYRGEIKLAKNAFKNAKIFYLKDSSLRDAAGMAMNLGVMQERSGQYDSAIINYNETIPIFESLSDTTSLSKVYENIGLLYYQQSDYPTALQYFEMTDSLLNLILDPMNMRWVGFYMNKNSVFSHTNKQEEGLELLLLAFRIAESNNNEYYISKLSSAMSDIYELKGETDKQYEALLRSKGFFQNRGNQYENAMLDYKFGKYHYHVNSIDSAYYFSQKALQYFQAKELGEEIGMVLNQMGNIAFSQEDYDKAADFYEQTSRFLKNEKTEAYAGFLFNTGYAFNKKGDFSKALGYIEKSLEIRKELKNIIGLKNSYQGLAETYEGLGDYKKAYNNLALFHNYSDSVLNEVKNKQLAELETQYQTEKKDQAIAVLESEKEIQELRGEKQQAQIYLSVAGLLLFLGLAGLFFVQANTRKKHNEILSAKNIEIEKQNSERELLLKEIHHRVKNNLQIISSLLSMQTRGLADDKVKDAMKESQSRVKTMALIHEKLYQYENLSKINMQEYMLQLSDFLTQTYRSDKQIEVHIEADEINLDMDMAVPVGLITNELLSNSLKYAFEDLEVGDIYIKFSQTAPGAYRLLVEDSGKGLDENLDIDKTKSLGLKLVRTLTRQINGKLKIASNPGASFEIAFSDESIAA</sequence>
<evidence type="ECO:0000256" key="9">
    <source>
        <dbReference type="SAM" id="Coils"/>
    </source>
</evidence>
<feature type="repeat" description="TPR" evidence="8">
    <location>
        <begin position="109"/>
        <end position="142"/>
    </location>
</feature>
<dbReference type="Pfam" id="PF13424">
    <property type="entry name" value="TPR_12"/>
    <property type="match status" value="1"/>
</dbReference>
<dbReference type="PANTHER" id="PTHR41523:SF8">
    <property type="entry name" value="ETHYLENE RESPONSE SENSOR PROTEIN"/>
    <property type="match status" value="1"/>
</dbReference>
<feature type="coiled-coil region" evidence="9">
    <location>
        <begin position="385"/>
        <end position="430"/>
    </location>
</feature>
<keyword evidence="6" id="KW-0418">Kinase</keyword>
<proteinExistence type="predicted"/>
<dbReference type="Proteomes" id="UP000635885">
    <property type="component" value="Unassembled WGS sequence"/>
</dbReference>
<gene>
    <name evidence="12" type="ORF">GCM10010993_22130</name>
</gene>
<dbReference type="PROSITE" id="PS50005">
    <property type="entry name" value="TPR"/>
    <property type="match status" value="2"/>
</dbReference>
<evidence type="ECO:0000256" key="3">
    <source>
        <dbReference type="ARBA" id="ARBA00022553"/>
    </source>
</evidence>
<evidence type="ECO:0000313" key="12">
    <source>
        <dbReference type="EMBL" id="GGC43211.1"/>
    </source>
</evidence>
<accession>A0ABQ1MRC3</accession>
<keyword evidence="10" id="KW-0472">Membrane</keyword>
<evidence type="ECO:0000313" key="13">
    <source>
        <dbReference type="Proteomes" id="UP000635885"/>
    </source>
</evidence>
<keyword evidence="9" id="KW-0175">Coiled coil</keyword>
<dbReference type="Gene3D" id="3.30.565.10">
    <property type="entry name" value="Histidine kinase-like ATPase, C-terminal domain"/>
    <property type="match status" value="1"/>
</dbReference>
<keyword evidence="10" id="KW-0812">Transmembrane</keyword>
<evidence type="ECO:0000259" key="11">
    <source>
        <dbReference type="PROSITE" id="PS50109"/>
    </source>
</evidence>
<dbReference type="Pfam" id="PF07568">
    <property type="entry name" value="HisKA_2"/>
    <property type="match status" value="1"/>
</dbReference>
<reference evidence="13" key="1">
    <citation type="journal article" date="2019" name="Int. J. Syst. Evol. Microbiol.">
        <title>The Global Catalogue of Microorganisms (GCM) 10K type strain sequencing project: providing services to taxonomists for standard genome sequencing and annotation.</title>
        <authorList>
            <consortium name="The Broad Institute Genomics Platform"/>
            <consortium name="The Broad Institute Genome Sequencing Center for Infectious Disease"/>
            <person name="Wu L."/>
            <person name="Ma J."/>
        </authorList>
    </citation>
    <scope>NUCLEOTIDE SEQUENCE [LARGE SCALE GENOMIC DNA]</scope>
    <source>
        <strain evidence="13">CGMCC 1.12479</strain>
    </source>
</reference>
<evidence type="ECO:0000256" key="5">
    <source>
        <dbReference type="ARBA" id="ARBA00022741"/>
    </source>
</evidence>
<dbReference type="InterPro" id="IPR011990">
    <property type="entry name" value="TPR-like_helical_dom_sf"/>
</dbReference>